<dbReference type="Proteomes" id="UP000752171">
    <property type="component" value="Unassembled WGS sequence"/>
</dbReference>
<dbReference type="InterPro" id="IPR007110">
    <property type="entry name" value="Ig-like_dom"/>
</dbReference>
<dbReference type="InterPro" id="IPR013783">
    <property type="entry name" value="Ig-like_fold"/>
</dbReference>
<dbReference type="InterPro" id="IPR036179">
    <property type="entry name" value="Ig-like_dom_sf"/>
</dbReference>
<protein>
    <recommendedName>
        <fullName evidence="2">Ig-like domain-containing protein</fullName>
    </recommendedName>
</protein>
<feature type="region of interest" description="Disordered" evidence="1">
    <location>
        <begin position="1"/>
        <end position="20"/>
    </location>
</feature>
<name>A0A8T2MHP1_ASTMX</name>
<feature type="region of interest" description="Disordered" evidence="1">
    <location>
        <begin position="26"/>
        <end position="53"/>
    </location>
</feature>
<gene>
    <name evidence="3" type="ORF">AMEX_G2332</name>
</gene>
<proteinExistence type="predicted"/>
<dbReference type="PROSITE" id="PS50835">
    <property type="entry name" value="IG_LIKE"/>
    <property type="match status" value="1"/>
</dbReference>
<feature type="compositionally biased region" description="Acidic residues" evidence="1">
    <location>
        <begin position="9"/>
        <end position="19"/>
    </location>
</feature>
<organism evidence="3 4">
    <name type="scientific">Astyanax mexicanus</name>
    <name type="common">Blind cave fish</name>
    <name type="synonym">Astyanax fasciatus mexicanus</name>
    <dbReference type="NCBI Taxonomy" id="7994"/>
    <lineage>
        <taxon>Eukaryota</taxon>
        <taxon>Metazoa</taxon>
        <taxon>Chordata</taxon>
        <taxon>Craniata</taxon>
        <taxon>Vertebrata</taxon>
        <taxon>Euteleostomi</taxon>
        <taxon>Actinopterygii</taxon>
        <taxon>Neopterygii</taxon>
        <taxon>Teleostei</taxon>
        <taxon>Ostariophysi</taxon>
        <taxon>Characiformes</taxon>
        <taxon>Characoidei</taxon>
        <taxon>Acestrorhamphidae</taxon>
        <taxon>Acestrorhamphinae</taxon>
        <taxon>Astyanax</taxon>
    </lineage>
</organism>
<dbReference type="AlphaFoldDB" id="A0A8T2MHP1"/>
<accession>A0A8T2MHP1</accession>
<evidence type="ECO:0000313" key="4">
    <source>
        <dbReference type="Proteomes" id="UP000752171"/>
    </source>
</evidence>
<evidence type="ECO:0000313" key="3">
    <source>
        <dbReference type="EMBL" id="KAG9283559.1"/>
    </source>
</evidence>
<comment type="caution">
    <text evidence="3">The sequence shown here is derived from an EMBL/GenBank/DDBJ whole genome shotgun (WGS) entry which is preliminary data.</text>
</comment>
<feature type="domain" description="Ig-like" evidence="2">
    <location>
        <begin position="101"/>
        <end position="200"/>
    </location>
</feature>
<feature type="compositionally biased region" description="Basic and acidic residues" evidence="1">
    <location>
        <begin position="338"/>
        <end position="352"/>
    </location>
</feature>
<evidence type="ECO:0000259" key="2">
    <source>
        <dbReference type="PROSITE" id="PS50835"/>
    </source>
</evidence>
<feature type="region of interest" description="Disordered" evidence="1">
    <location>
        <begin position="322"/>
        <end position="360"/>
    </location>
</feature>
<evidence type="ECO:0000256" key="1">
    <source>
        <dbReference type="SAM" id="MobiDB-lite"/>
    </source>
</evidence>
<sequence length="376" mass="40781">MKVDRVATEDEDDQGDEAMEAAMTGKHTIPGKAAGNSGGGGARAAENGRRQETHRWRTIADQTRSGSQCLSSHHLIVLLLLIVVAAESRGCKVQDPVTAVQNSAVTLRCPLSSPQPGITQVFWEAVYGNTAERINQCPPSCPPAGNNNRTQLCERVRTVQDNATGTETLTIIPVNSQDALWYRCTVQTGNVKYCSEVKLKVKDEPLVEHLTKDCTIFGLFEAVVNSTFTYSAPVPHPEATQIVWGINEGDQVVPITRCPSLCTSSRTRRPLCERVQTVEDAASGKSSLTISPVKITDSSWLSFIVNASSCYTFKLNVKGFSHPTPSPQTLPTQPTNTEETKCAGKKREERGMQHGTCSQGVEEADGSADLYENVAM</sequence>
<dbReference type="Gene3D" id="2.60.40.10">
    <property type="entry name" value="Immunoglobulins"/>
    <property type="match status" value="1"/>
</dbReference>
<feature type="compositionally biased region" description="Low complexity" evidence="1">
    <location>
        <begin position="327"/>
        <end position="337"/>
    </location>
</feature>
<dbReference type="SMART" id="SM00409">
    <property type="entry name" value="IG"/>
    <property type="match status" value="1"/>
</dbReference>
<dbReference type="EMBL" id="JAICCE010000001">
    <property type="protein sequence ID" value="KAG9283559.1"/>
    <property type="molecule type" value="Genomic_DNA"/>
</dbReference>
<dbReference type="InterPro" id="IPR003599">
    <property type="entry name" value="Ig_sub"/>
</dbReference>
<reference evidence="3 4" key="1">
    <citation type="submission" date="2021-07" db="EMBL/GenBank/DDBJ databases">
        <authorList>
            <person name="Imarazene B."/>
            <person name="Zahm M."/>
            <person name="Klopp C."/>
            <person name="Cabau C."/>
            <person name="Beille S."/>
            <person name="Jouanno E."/>
            <person name="Castinel A."/>
            <person name="Lluch J."/>
            <person name="Gil L."/>
            <person name="Kuchtly C."/>
            <person name="Lopez Roques C."/>
            <person name="Donnadieu C."/>
            <person name="Parrinello H."/>
            <person name="Journot L."/>
            <person name="Du K."/>
            <person name="Schartl M."/>
            <person name="Retaux S."/>
            <person name="Guiguen Y."/>
        </authorList>
    </citation>
    <scope>NUCLEOTIDE SEQUENCE [LARGE SCALE GENOMIC DNA]</scope>
    <source>
        <strain evidence="3">Pach_M1</strain>
        <tissue evidence="3">Testis</tissue>
    </source>
</reference>
<dbReference type="SUPFAM" id="SSF48726">
    <property type="entry name" value="Immunoglobulin"/>
    <property type="match status" value="1"/>
</dbReference>